<gene>
    <name evidence="1" type="ORF">LCGC14_2724900</name>
</gene>
<proteinExistence type="predicted"/>
<accession>A0A0F8Z8Z9</accession>
<reference evidence="1" key="1">
    <citation type="journal article" date="2015" name="Nature">
        <title>Complex archaea that bridge the gap between prokaryotes and eukaryotes.</title>
        <authorList>
            <person name="Spang A."/>
            <person name="Saw J.H."/>
            <person name="Jorgensen S.L."/>
            <person name="Zaremba-Niedzwiedzka K."/>
            <person name="Martijn J."/>
            <person name="Lind A.E."/>
            <person name="van Eijk R."/>
            <person name="Schleper C."/>
            <person name="Guy L."/>
            <person name="Ettema T.J."/>
        </authorList>
    </citation>
    <scope>NUCLEOTIDE SEQUENCE</scope>
</reference>
<name>A0A0F8Z8Z9_9ZZZZ</name>
<protein>
    <submittedName>
        <fullName evidence="1">Uncharacterized protein</fullName>
    </submittedName>
</protein>
<dbReference type="EMBL" id="LAZR01049180">
    <property type="protein sequence ID" value="KKK90257.1"/>
    <property type="molecule type" value="Genomic_DNA"/>
</dbReference>
<evidence type="ECO:0000313" key="1">
    <source>
        <dbReference type="EMBL" id="KKK90257.1"/>
    </source>
</evidence>
<comment type="caution">
    <text evidence="1">The sequence shown here is derived from an EMBL/GenBank/DDBJ whole genome shotgun (WGS) entry which is preliminary data.</text>
</comment>
<dbReference type="AlphaFoldDB" id="A0A0F8Z8Z9"/>
<sequence length="54" mass="5998">MEKLIAAVVLLLGVFLVIIIPLAAWRISQDLPKIINRLNTISVLMSSLIKTLNK</sequence>
<organism evidence="1">
    <name type="scientific">marine sediment metagenome</name>
    <dbReference type="NCBI Taxonomy" id="412755"/>
    <lineage>
        <taxon>unclassified sequences</taxon>
        <taxon>metagenomes</taxon>
        <taxon>ecological metagenomes</taxon>
    </lineage>
</organism>